<dbReference type="InterPro" id="IPR030125">
    <property type="entry name" value="SPIN90/Ldb17"/>
</dbReference>
<accession>A0A9P6G2N7</accession>
<keyword evidence="4" id="KW-1185">Reference proteome</keyword>
<feature type="region of interest" description="Disordered" evidence="1">
    <location>
        <begin position="391"/>
        <end position="448"/>
    </location>
</feature>
<dbReference type="GO" id="GO:0071933">
    <property type="term" value="F:Arp2/3 complex binding"/>
    <property type="evidence" value="ECO:0007669"/>
    <property type="project" value="TreeGrafter"/>
</dbReference>
<dbReference type="Proteomes" id="UP000780801">
    <property type="component" value="Unassembled WGS sequence"/>
</dbReference>
<dbReference type="PANTHER" id="PTHR13357">
    <property type="entry name" value="SH3 ADAPTER PROTEIN SPIN90 NCK INTERACTING PROTEIN WITH SH3 DOMAIN"/>
    <property type="match status" value="1"/>
</dbReference>
<name>A0A9P6G2N7_9FUNG</name>
<dbReference type="EMBL" id="JAABOA010000093">
    <property type="protein sequence ID" value="KAF9585962.1"/>
    <property type="molecule type" value="Genomic_DNA"/>
</dbReference>
<feature type="region of interest" description="Disordered" evidence="1">
    <location>
        <begin position="513"/>
        <end position="546"/>
    </location>
</feature>
<dbReference type="AlphaFoldDB" id="A0A9P6G2N7"/>
<sequence length="546" mass="61179">MSFFTYQFESSSQFYTELQDLLDGAGFHESPETQVDSYISLIAQYQDEFLDAAGQDLAHCCYRLFDSALFQNNALGISSLVIDRAIQSQDEKDLWITYHILFYAGQENTKVYHWMLKSEFIAKLKYQILQLEGSRLHLVAVSLMFEVCRVQSLKPTDLALADESFLNYLLDLVERTKTDADEMLNSGSIKLLLTFNEQYMLNMSNPQYIHNSNPFGNPLLSVLAERPGTNCTFGESLVFMLNQETALQMLILKLLYLLFTTQRLMEFFYTNDLHVLVDVVIRELMDLSEEEESLRQGYLRVLGPLLLNTQMRNSSYKRSEIIKTLSSLGGGSLDEKLRNQLEEEFQREQDLERQRRAVVVGSRKVTYRDRESSSSPFMAAATIMSAKLPTTAEAETESASAGSSVKRPASASSGMSSCSVNTMITNPSTGGSACPSPVLSSGPTNDQAGNLVHKLESLGLKDECGALPLMSRQDSSSSSHFKSLKPVSPTTLRLVERVLRDWLENEAHKRDQALLMQQRRGSGSLPPTPPTSYHNRQHIVAPTAAA</sequence>
<organism evidence="3 4">
    <name type="scientific">Lunasporangiospora selenospora</name>
    <dbReference type="NCBI Taxonomy" id="979761"/>
    <lineage>
        <taxon>Eukaryota</taxon>
        <taxon>Fungi</taxon>
        <taxon>Fungi incertae sedis</taxon>
        <taxon>Mucoromycota</taxon>
        <taxon>Mortierellomycotina</taxon>
        <taxon>Mortierellomycetes</taxon>
        <taxon>Mortierellales</taxon>
        <taxon>Mortierellaceae</taxon>
        <taxon>Lunasporangiospora</taxon>
    </lineage>
</organism>
<dbReference type="GO" id="GO:0006897">
    <property type="term" value="P:endocytosis"/>
    <property type="evidence" value="ECO:0007669"/>
    <property type="project" value="TreeGrafter"/>
</dbReference>
<dbReference type="Pfam" id="PF09431">
    <property type="entry name" value="SPIN90_LRD"/>
    <property type="match status" value="1"/>
</dbReference>
<comment type="caution">
    <text evidence="3">The sequence shown here is derived from an EMBL/GenBank/DDBJ whole genome shotgun (WGS) entry which is preliminary data.</text>
</comment>
<feature type="compositionally biased region" description="Low complexity" evidence="1">
    <location>
        <begin position="391"/>
        <end position="419"/>
    </location>
</feature>
<dbReference type="GO" id="GO:0051666">
    <property type="term" value="P:actin cortical patch localization"/>
    <property type="evidence" value="ECO:0007669"/>
    <property type="project" value="TreeGrafter"/>
</dbReference>
<dbReference type="GO" id="GO:0000147">
    <property type="term" value="P:actin cortical patch assembly"/>
    <property type="evidence" value="ECO:0007669"/>
    <property type="project" value="TreeGrafter"/>
</dbReference>
<evidence type="ECO:0000256" key="1">
    <source>
        <dbReference type="SAM" id="MobiDB-lite"/>
    </source>
</evidence>
<evidence type="ECO:0000259" key="2">
    <source>
        <dbReference type="Pfam" id="PF09431"/>
    </source>
</evidence>
<dbReference type="OrthoDB" id="445362at2759"/>
<evidence type="ECO:0000313" key="3">
    <source>
        <dbReference type="EMBL" id="KAF9585962.1"/>
    </source>
</evidence>
<feature type="domain" description="SPIN90/Ldb17 leucine-rich" evidence="2">
    <location>
        <begin position="182"/>
        <end position="321"/>
    </location>
</feature>
<feature type="compositionally biased region" description="Polar residues" evidence="1">
    <location>
        <begin position="438"/>
        <end position="448"/>
    </location>
</feature>
<evidence type="ECO:0000313" key="4">
    <source>
        <dbReference type="Proteomes" id="UP000780801"/>
    </source>
</evidence>
<feature type="compositionally biased region" description="Polar residues" evidence="1">
    <location>
        <begin position="420"/>
        <end position="431"/>
    </location>
</feature>
<proteinExistence type="predicted"/>
<gene>
    <name evidence="3" type="ORF">BGW38_010777</name>
</gene>
<protein>
    <recommendedName>
        <fullName evidence="2">SPIN90/Ldb17 leucine-rich domain-containing protein</fullName>
    </recommendedName>
</protein>
<dbReference type="GO" id="GO:0030479">
    <property type="term" value="C:actin cortical patch"/>
    <property type="evidence" value="ECO:0007669"/>
    <property type="project" value="TreeGrafter"/>
</dbReference>
<dbReference type="InterPro" id="IPR018556">
    <property type="entry name" value="SPIN90/Ldb17_LRD"/>
</dbReference>
<reference evidence="3" key="1">
    <citation type="journal article" date="2020" name="Fungal Divers.">
        <title>Resolving the Mortierellaceae phylogeny through synthesis of multi-gene phylogenetics and phylogenomics.</title>
        <authorList>
            <person name="Vandepol N."/>
            <person name="Liber J."/>
            <person name="Desiro A."/>
            <person name="Na H."/>
            <person name="Kennedy M."/>
            <person name="Barry K."/>
            <person name="Grigoriev I.V."/>
            <person name="Miller A.N."/>
            <person name="O'Donnell K."/>
            <person name="Stajich J.E."/>
            <person name="Bonito G."/>
        </authorList>
    </citation>
    <scope>NUCLEOTIDE SEQUENCE</scope>
    <source>
        <strain evidence="3">KOD1015</strain>
    </source>
</reference>
<dbReference type="PANTHER" id="PTHR13357:SF1">
    <property type="entry name" value="NCK-INTERACTING PROTEIN WITH SH3 DOMAIN"/>
    <property type="match status" value="1"/>
</dbReference>